<feature type="transmembrane region" description="Helical" evidence="4">
    <location>
        <begin position="252"/>
        <end position="272"/>
    </location>
</feature>
<dbReference type="RefSeq" id="WP_046902231.1">
    <property type="nucleotide sequence ID" value="NZ_CP011452.2"/>
</dbReference>
<keyword evidence="7" id="KW-1185">Reference proteome</keyword>
<feature type="transmembrane region" description="Helical" evidence="4">
    <location>
        <begin position="136"/>
        <end position="154"/>
    </location>
</feature>
<keyword evidence="2 4" id="KW-1133">Transmembrane helix</keyword>
<dbReference type="STRING" id="1267766.WYH_00061"/>
<feature type="domain" description="Major facilitator superfamily (MFS) profile" evidence="5">
    <location>
        <begin position="9"/>
        <end position="396"/>
    </location>
</feature>
<dbReference type="OrthoDB" id="7626798at2"/>
<dbReference type="PATRIC" id="fig|1267766.3.peg.61"/>
<feature type="transmembrane region" description="Helical" evidence="4">
    <location>
        <begin position="79"/>
        <end position="96"/>
    </location>
</feature>
<dbReference type="InterPro" id="IPR011701">
    <property type="entry name" value="MFS"/>
</dbReference>
<dbReference type="Proteomes" id="UP000034392">
    <property type="component" value="Chromosome"/>
</dbReference>
<feature type="transmembrane region" description="Helical" evidence="4">
    <location>
        <begin position="102"/>
        <end position="124"/>
    </location>
</feature>
<dbReference type="SUPFAM" id="SSF103473">
    <property type="entry name" value="MFS general substrate transporter"/>
    <property type="match status" value="1"/>
</dbReference>
<feature type="transmembrane region" description="Helical" evidence="4">
    <location>
        <begin position="166"/>
        <end position="185"/>
    </location>
</feature>
<evidence type="ECO:0000256" key="2">
    <source>
        <dbReference type="ARBA" id="ARBA00022989"/>
    </source>
</evidence>
<dbReference type="KEGG" id="aay:WYH_00061"/>
<dbReference type="Gene3D" id="1.20.1250.20">
    <property type="entry name" value="MFS general substrate transporter like domains"/>
    <property type="match status" value="2"/>
</dbReference>
<feature type="transmembrane region" description="Helical" evidence="4">
    <location>
        <begin position="369"/>
        <end position="389"/>
    </location>
</feature>
<name>A0A0F7KPU2_9SPHN</name>
<feature type="transmembrane region" description="Helical" evidence="4">
    <location>
        <begin position="284"/>
        <end position="301"/>
    </location>
</feature>
<evidence type="ECO:0000313" key="7">
    <source>
        <dbReference type="Proteomes" id="UP000034392"/>
    </source>
</evidence>
<dbReference type="EMBL" id="CP011452">
    <property type="protein sequence ID" value="AKH41127.1"/>
    <property type="molecule type" value="Genomic_DNA"/>
</dbReference>
<sequence length="409" mass="42241">MVFDGRLKYLVLAALSLLFFVLNACTFNGLGVVLPYMVEELGWAWAVAGLGFTFLGVACGLSSLAPAIAIRRIGVAKTMLLGGVILLIGFSCMAMAQTAYSYFIGTIFLGIGFSLCGTTTAVNVISHSFQRASTAIGIYFTAGGLGAVAGPLIVYATQEIAGDWRYYWAGAAVSSMLLSIFAAIVTRNRSDLLTDDKTARPAAPQAGWLARDALRTVQYYIVVGAYTAFLLINTTVHGFAVQHLAETGLTMGGAATAMSAIALISAAGSMGAGVAGEKLGARELTMISLGATVVGVLALVAGGSWLAVAVAIIGLGIGFGFSYVSTANLLLDLFGKRSNLELYSTMSLISTAAAVGPALGGMIRDDTGSFSLVFIGCAALGFIFLVALFGMRPPQEPADIVDAQPVPAE</sequence>
<evidence type="ECO:0000256" key="3">
    <source>
        <dbReference type="ARBA" id="ARBA00023136"/>
    </source>
</evidence>
<evidence type="ECO:0000259" key="5">
    <source>
        <dbReference type="PROSITE" id="PS50850"/>
    </source>
</evidence>
<feature type="transmembrane region" description="Helical" evidence="4">
    <location>
        <begin position="219"/>
        <end position="240"/>
    </location>
</feature>
<keyword evidence="1 4" id="KW-0812">Transmembrane</keyword>
<dbReference type="GO" id="GO:0022857">
    <property type="term" value="F:transmembrane transporter activity"/>
    <property type="evidence" value="ECO:0007669"/>
    <property type="project" value="InterPro"/>
</dbReference>
<dbReference type="PROSITE" id="PS50850">
    <property type="entry name" value="MFS"/>
    <property type="match status" value="1"/>
</dbReference>
<dbReference type="InterPro" id="IPR020846">
    <property type="entry name" value="MFS_dom"/>
</dbReference>
<feature type="transmembrane region" description="Helical" evidence="4">
    <location>
        <begin position="43"/>
        <end position="67"/>
    </location>
</feature>
<reference evidence="6" key="1">
    <citation type="submission" date="2015-05" db="EMBL/GenBank/DDBJ databases">
        <title>The complete genome of Altererythrobacter atlanticus strain 26DY36.</title>
        <authorList>
            <person name="Wu Y.-H."/>
            <person name="Cheng H."/>
            <person name="Wu X.-W."/>
        </authorList>
    </citation>
    <scope>NUCLEOTIDE SEQUENCE [LARGE SCALE GENOMIC DNA]</scope>
    <source>
        <strain evidence="6">26DY36</strain>
    </source>
</reference>
<protein>
    <submittedName>
        <fullName evidence="6">Transporter YycB</fullName>
    </submittedName>
</protein>
<evidence type="ECO:0000256" key="1">
    <source>
        <dbReference type="ARBA" id="ARBA00022692"/>
    </source>
</evidence>
<organism evidence="6 7">
    <name type="scientific">Croceibacterium atlanticum</name>
    <dbReference type="NCBI Taxonomy" id="1267766"/>
    <lineage>
        <taxon>Bacteria</taxon>
        <taxon>Pseudomonadati</taxon>
        <taxon>Pseudomonadota</taxon>
        <taxon>Alphaproteobacteria</taxon>
        <taxon>Sphingomonadales</taxon>
        <taxon>Erythrobacteraceae</taxon>
        <taxon>Croceibacterium</taxon>
    </lineage>
</organism>
<dbReference type="PANTHER" id="PTHR11360">
    <property type="entry name" value="MONOCARBOXYLATE TRANSPORTER"/>
    <property type="match status" value="1"/>
</dbReference>
<keyword evidence="3 4" id="KW-0472">Membrane</keyword>
<dbReference type="Pfam" id="PF07690">
    <property type="entry name" value="MFS_1"/>
    <property type="match status" value="1"/>
</dbReference>
<gene>
    <name evidence="6" type="primary">yycB</name>
    <name evidence="6" type="ORF">WYH_00061</name>
</gene>
<feature type="transmembrane region" description="Helical" evidence="4">
    <location>
        <begin position="342"/>
        <end position="363"/>
    </location>
</feature>
<dbReference type="InterPro" id="IPR050327">
    <property type="entry name" value="Proton-linked_MCT"/>
</dbReference>
<evidence type="ECO:0000313" key="6">
    <source>
        <dbReference type="EMBL" id="AKH41127.1"/>
    </source>
</evidence>
<dbReference type="AlphaFoldDB" id="A0A0F7KPU2"/>
<dbReference type="InterPro" id="IPR036259">
    <property type="entry name" value="MFS_trans_sf"/>
</dbReference>
<evidence type="ECO:0000256" key="4">
    <source>
        <dbReference type="SAM" id="Phobius"/>
    </source>
</evidence>
<dbReference type="PANTHER" id="PTHR11360:SF290">
    <property type="entry name" value="MONOCARBOXYLATE MFS PERMEASE"/>
    <property type="match status" value="1"/>
</dbReference>
<proteinExistence type="predicted"/>
<accession>A0A0F7KPU2</accession>
<feature type="transmembrane region" description="Helical" evidence="4">
    <location>
        <begin position="307"/>
        <end position="330"/>
    </location>
</feature>